<sequence length="438" mass="48514">MLGTKSAIAARFEALDALRGVCALLVVLFHVPVYHALKDIGSFANLQFCVDMFFALSGFVLCHAYGQRLNDRAESIRFVAMRFARLWPLHIVMLTLFVGLETGKFIFSRADTAFALDSQAFGPGRSLWEIATNILFLQSFNLHAGLSWNGPAWSAAVEFYVSILFATVVMLFPRQRYAIFLALCLAAGALLYQVSPEALFVSSDWGILRAMFGFFAGCLAYHLRARSDEKLTAPNLWEACCVVLVIAFAASRPWGPSHYAFPLLAIIVLYVFSYDQGAVSKVLRSSILQKLGLWSYSIYMIHTFLFQVMKMGVSFVGQKAHLNLVGWHNEEKLMLLGTPEQAVLPALILTLLVIPVAALTYRWIEKPAMDAARDLLSPIHLAKTAVTKPATTSGIIATAFAGRISWLSARLFPRPTRNSIETGLDRLRAMSRRGTAGM</sequence>
<feature type="transmembrane region" description="Helical" evidence="1">
    <location>
        <begin position="20"/>
        <end position="37"/>
    </location>
</feature>
<feature type="transmembrane region" description="Helical" evidence="1">
    <location>
        <begin position="342"/>
        <end position="364"/>
    </location>
</feature>
<dbReference type="PANTHER" id="PTHR23028">
    <property type="entry name" value="ACETYLTRANSFERASE"/>
    <property type="match status" value="1"/>
</dbReference>
<dbReference type="PANTHER" id="PTHR23028:SF53">
    <property type="entry name" value="ACYL_TRANSF_3 DOMAIN-CONTAINING PROTEIN"/>
    <property type="match status" value="1"/>
</dbReference>
<dbReference type="EMBL" id="JAZHRV010000001">
    <property type="protein sequence ID" value="MEH2556175.1"/>
    <property type="molecule type" value="Genomic_DNA"/>
</dbReference>
<evidence type="ECO:0000313" key="3">
    <source>
        <dbReference type="EMBL" id="MEH2556175.1"/>
    </source>
</evidence>
<evidence type="ECO:0000313" key="4">
    <source>
        <dbReference type="Proteomes" id="UP001364224"/>
    </source>
</evidence>
<proteinExistence type="predicted"/>
<feature type="transmembrane region" description="Helical" evidence="1">
    <location>
        <begin position="152"/>
        <end position="172"/>
    </location>
</feature>
<feature type="transmembrane region" description="Helical" evidence="1">
    <location>
        <begin position="291"/>
        <end position="309"/>
    </location>
</feature>
<dbReference type="Proteomes" id="UP001364224">
    <property type="component" value="Unassembled WGS sequence"/>
</dbReference>
<keyword evidence="1" id="KW-1133">Transmembrane helix</keyword>
<feature type="transmembrane region" description="Helical" evidence="1">
    <location>
        <begin position="86"/>
        <end position="107"/>
    </location>
</feature>
<feature type="transmembrane region" description="Helical" evidence="1">
    <location>
        <begin position="177"/>
        <end position="194"/>
    </location>
</feature>
<organism evidence="3 4">
    <name type="scientific">Bradyrhizobium algeriense</name>
    <dbReference type="NCBI Taxonomy" id="634784"/>
    <lineage>
        <taxon>Bacteria</taxon>
        <taxon>Pseudomonadati</taxon>
        <taxon>Pseudomonadota</taxon>
        <taxon>Alphaproteobacteria</taxon>
        <taxon>Hyphomicrobiales</taxon>
        <taxon>Nitrobacteraceae</taxon>
        <taxon>Bradyrhizobium</taxon>
    </lineage>
</organism>
<evidence type="ECO:0000259" key="2">
    <source>
        <dbReference type="Pfam" id="PF01757"/>
    </source>
</evidence>
<comment type="caution">
    <text evidence="3">The sequence shown here is derived from an EMBL/GenBank/DDBJ whole genome shotgun (WGS) entry which is preliminary data.</text>
</comment>
<keyword evidence="1" id="KW-0812">Transmembrane</keyword>
<keyword evidence="4" id="KW-1185">Reference proteome</keyword>
<gene>
    <name evidence="3" type="ORF">V1286_003704</name>
</gene>
<dbReference type="InterPro" id="IPR002656">
    <property type="entry name" value="Acyl_transf_3_dom"/>
</dbReference>
<feature type="domain" description="Acyltransferase 3" evidence="2">
    <location>
        <begin position="13"/>
        <end position="361"/>
    </location>
</feature>
<feature type="transmembrane region" description="Helical" evidence="1">
    <location>
        <begin position="260"/>
        <end position="279"/>
    </location>
</feature>
<keyword evidence="1" id="KW-0472">Membrane</keyword>
<accession>A0ABU8BCI2</accession>
<feature type="transmembrane region" description="Helical" evidence="1">
    <location>
        <begin position="43"/>
        <end position="65"/>
    </location>
</feature>
<feature type="transmembrane region" description="Helical" evidence="1">
    <location>
        <begin position="206"/>
        <end position="223"/>
    </location>
</feature>
<name>A0ABU8BCI2_9BRAD</name>
<dbReference type="RefSeq" id="WP_334481470.1">
    <property type="nucleotide sequence ID" value="NZ_JAZHRV010000001.1"/>
</dbReference>
<dbReference type="InterPro" id="IPR050879">
    <property type="entry name" value="Acyltransferase_3"/>
</dbReference>
<reference evidence="3 4" key="1">
    <citation type="submission" date="2024-02" db="EMBL/GenBank/DDBJ databases">
        <title>Adaptive strategies in a cosmopolitan and abundant soil bacterium.</title>
        <authorList>
            <person name="Carini P."/>
        </authorList>
    </citation>
    <scope>NUCLEOTIDE SEQUENCE [LARGE SCALE GENOMIC DNA]</scope>
    <source>
        <strain evidence="3 4">AZCC 1608</strain>
    </source>
</reference>
<protein>
    <submittedName>
        <fullName evidence="3">Peptidoglycan/LPS O-acetylase OafA/YrhL</fullName>
    </submittedName>
</protein>
<feature type="transmembrane region" description="Helical" evidence="1">
    <location>
        <begin position="235"/>
        <end position="254"/>
    </location>
</feature>
<evidence type="ECO:0000256" key="1">
    <source>
        <dbReference type="SAM" id="Phobius"/>
    </source>
</evidence>
<dbReference type="Pfam" id="PF01757">
    <property type="entry name" value="Acyl_transf_3"/>
    <property type="match status" value="1"/>
</dbReference>